<dbReference type="eggNOG" id="COG1404">
    <property type="taxonomic scope" value="Bacteria"/>
</dbReference>
<dbReference type="Pfam" id="PF00395">
    <property type="entry name" value="SLH"/>
    <property type="match status" value="3"/>
</dbReference>
<dbReference type="RefSeq" id="WP_023555231.1">
    <property type="nucleotide sequence ID" value="NZ_KI629787.1"/>
</dbReference>
<dbReference type="InterPro" id="IPR013783">
    <property type="entry name" value="Ig-like_fold"/>
</dbReference>
<proteinExistence type="predicted"/>
<keyword evidence="4" id="KW-1185">Reference proteome</keyword>
<dbReference type="eggNOG" id="COG1984">
    <property type="taxonomic scope" value="Bacteria"/>
</dbReference>
<evidence type="ECO:0000259" key="2">
    <source>
        <dbReference type="PROSITE" id="PS51272"/>
    </source>
</evidence>
<dbReference type="PROSITE" id="PS51272">
    <property type="entry name" value="SLH"/>
    <property type="match status" value="3"/>
</dbReference>
<dbReference type="HOGENOM" id="CLU_002873_0_0_9"/>
<evidence type="ECO:0000313" key="4">
    <source>
        <dbReference type="Proteomes" id="UP000017973"/>
    </source>
</evidence>
<dbReference type="EMBL" id="AYJU01000003">
    <property type="protein sequence ID" value="EST55338.1"/>
    <property type="molecule type" value="Genomic_DNA"/>
</dbReference>
<name>V6MIS7_9BACL</name>
<dbReference type="Pfam" id="PF17936">
    <property type="entry name" value="Big_6"/>
    <property type="match status" value="3"/>
</dbReference>
<protein>
    <submittedName>
        <fullName evidence="3">S-layer protein</fullName>
    </submittedName>
</protein>
<feature type="domain" description="SLH" evidence="2">
    <location>
        <begin position="1644"/>
        <end position="1713"/>
    </location>
</feature>
<dbReference type="Gene3D" id="2.60.40.10">
    <property type="entry name" value="Immunoglobulins"/>
    <property type="match status" value="3"/>
</dbReference>
<dbReference type="OrthoDB" id="1805600at2"/>
<feature type="region of interest" description="Disordered" evidence="1">
    <location>
        <begin position="381"/>
        <end position="404"/>
    </location>
</feature>
<accession>V6MIS7</accession>
<gene>
    <name evidence="3" type="ORF">T458_05885</name>
</gene>
<organism evidence="3 4">
    <name type="scientific">Brevibacillus panacihumi W25</name>
    <dbReference type="NCBI Taxonomy" id="1408254"/>
    <lineage>
        <taxon>Bacteria</taxon>
        <taxon>Bacillati</taxon>
        <taxon>Bacillota</taxon>
        <taxon>Bacilli</taxon>
        <taxon>Bacillales</taxon>
        <taxon>Paenibacillaceae</taxon>
        <taxon>Brevibacillus</taxon>
    </lineage>
</organism>
<evidence type="ECO:0000313" key="3">
    <source>
        <dbReference type="EMBL" id="EST55338.1"/>
    </source>
</evidence>
<reference evidence="3 4" key="1">
    <citation type="journal article" date="2014" name="Genome Announc.">
        <title>Draft Genome Sequence of Brevibacillus panacihumi Strain W25, a Halotolerant Hydrocarbon-Degrading Bacterium.</title>
        <authorList>
            <person name="Wang X."/>
            <person name="Jin D."/>
            <person name="Zhou L."/>
            <person name="Wu L."/>
            <person name="An W."/>
            <person name="Chen Y."/>
            <person name="Zhao L."/>
        </authorList>
    </citation>
    <scope>NUCLEOTIDE SEQUENCE [LARGE SCALE GENOMIC DNA]</scope>
    <source>
        <strain evidence="3 4">W25</strain>
    </source>
</reference>
<feature type="domain" description="SLH" evidence="2">
    <location>
        <begin position="1501"/>
        <end position="1564"/>
    </location>
</feature>
<evidence type="ECO:0000256" key="1">
    <source>
        <dbReference type="SAM" id="MobiDB-lite"/>
    </source>
</evidence>
<feature type="domain" description="SLH" evidence="2">
    <location>
        <begin position="1576"/>
        <end position="1639"/>
    </location>
</feature>
<dbReference type="InterPro" id="IPR001119">
    <property type="entry name" value="SLH_dom"/>
</dbReference>
<sequence>MARNLLGSKTWISAVLAFLMVFTTLLPFGAGVAQAAGGLQFIGISNNTTPTNPHIHYSSTIDIQGTYPTNVDGNDLRYQVTSLTGSQPSDTSSIKPSLDPATRTFTFRNISLIPGVNVIAFSFKNGDSNTDLSKVYVQYSNTPMFSDLRLDTVFMESDPTIVEVNTPRNTTLRLSGKAPNADSIVVTNKTTGKTFTDYIKRTSNTFSVEVETQIGLNEMDIHAYSSNKEVALMNRSVLVIPKSNAEGASDQFYDVKITGPVDPNPTKIEQIPPARTEVIQASGSGQFVISGKLLVKVQDGATILDKYQKDITPPDAPVGLKAVTDSVATTVEGIVEADATVIVKKGNNELGRIQAGSKGEFKFDLNAVQPIGTSLSVTAVDEDKNSSSPSTVIVTEKPDDEKPENPDVAAFDVTTATLTGNAEAGSTVKVMVGNRLLGTDVTLPSGIFSVTLSPGPLPGTTLTVTATDAAGNISDPTAFTISGGPVTRTIVTPEVDAVTNKDTKVTGIAEAHTFIEVYNGNTLLNKNEVQTGDDGKFEVEISSPQPANTRLTVKANDGAGGNSSNEAVVIVRVAPTTPPVTAVPAKPSVTASVSNKDTDISVKITDGSTSSISVKKGAKVLGTKPVTGAGTYVVNIAPVANGDKLSVIATNAKGDSDKAEVVSVVSNSTLVFTLNRLDQNEEISLDLTYEEDEKSILPSGYKIYNIEGATSSSLQSDGVYEMQIGYQTLRQNADNLSNIVNDVIVQNHRYQFVYKSTDVPRFGKVTNVSHPEAGTNTETRIPVKTDGSVNVVNILPAKFEIETFKMGTLPKSSDFAVYFNNSETKLNDGSDSKSKQDYVFSSKSGSITLEFRNLPASETTVKVKYLDDKEISFKVKPEVAPSLLFYYTASRDEKVIDSSLEITDSDPNNFVMDGGVFHGKLYNVSSTRIEVRLNGQKIDNPFYSGPTRNASDNVVWFEIHKDKFLTDKKEWNLKQGNNSLVFSLTDDPRVNFTYNIIYNTEKTPKIEDVTLKVVENKGETELAKKSSDAAYRTSALFLTEFSFKATNVDEGAIATITKDGNVIAKYKLNDKSGNWEFLNDSDFKKSRDAAIKGNTRNLGAIFDSTTFSKGNNIRNKFTFTAEMDTDEYGRELVEELSDGMGLTGEELENRLKLFPMTLAKGGTTNYQIEIIQGSVATRHNISITQDAQAWTVISPTKLENAQYITVNSNSVPIKIFAEKATKVLFGKTEAVAYNTDFPDYKYDSDTGKLIPETYYVFESNVTLKPGLNTIKFTVQFGSNSYNDEIKIFNLNSAVGGAESRDVFGKKLSFSVFEKAFELKFPSGTVLLAPQSNKAGSEVNAPQTDIFTNVPIYFGIADRTNGQVSIDDHGLKRDMEDLLRITSDFNYASPLYYVDAGNAKHGSMDEDEDRAPGGRDPYFDGTVNNVKMEPFIERWRYNLVPSKVGTVSIKYDPSIVNAANNILTVFYNNGDEWINLGGVVNTSKKTVTVPFKGFGYYMVMKTRETFSDVINHPFARDAIETLYAKGIMNDAPGSGFGTELKITRGEFATMLVKALDLPINAGPYSGNSERNPTEPSFNDVHPDFDDWNYEYKYIETAARAGIVRGKSTRGFFPDDPLTREEATIMIARALNLKLGNADAAMLALGKSFTDGQQTGYYAAPSVLAVTKAKIMNGEVNDPSAKKPTYRFNPKGDLTRAEMAIITIRIMTQLKKLPK</sequence>
<dbReference type="eggNOG" id="COG3209">
    <property type="taxonomic scope" value="Bacteria"/>
</dbReference>
<comment type="caution">
    <text evidence="3">The sequence shown here is derived from an EMBL/GenBank/DDBJ whole genome shotgun (WGS) entry which is preliminary data.</text>
</comment>
<dbReference type="PATRIC" id="fig|1408254.3.peg.1180"/>
<dbReference type="InterPro" id="IPR041498">
    <property type="entry name" value="Big_6"/>
</dbReference>
<dbReference type="Proteomes" id="UP000017973">
    <property type="component" value="Unassembled WGS sequence"/>
</dbReference>
<dbReference type="STRING" id="1408254.T458_05885"/>